<sequence>MGSSSIFLTPRALGVYAIIVILFFTVRQLGTTHATYGTAEWTSGKLSQIAGSAGPKTANSTLDFQEIVYISMPYRTDRQDAMALIAAQSGIKLNKMIAGVPSDAVHEKARPLTAHPKQDPKKPWLGVWRAHADAWRYIIDNNIQSALIMEDDVDWDVNVRDVFGQWNWQMKNNNSLAENKGHGPKGETCEYGCNWDIINMGQCIYSPHPKDKSHFTYHDANSPPIGSFTKPNTKEMVESWNYKPEDAGVRLVTPSYQPLCTMGYAMTQRGARRALYQIGGFLAMDNPIDWEFIEHMKAGRLLSYTVSPPLLVKWKVFGPGDTDNDYGFEYKADEKVDMTTGGGLSKGLLRSAREGLKVLDGTFHTWKEGE</sequence>
<reference evidence="5 6" key="1">
    <citation type="submission" date="2021-02" db="EMBL/GenBank/DDBJ databases">
        <title>Genome assembly of Pseudopithomyces chartarum.</title>
        <authorList>
            <person name="Jauregui R."/>
            <person name="Singh J."/>
            <person name="Voisey C."/>
        </authorList>
    </citation>
    <scope>NUCLEOTIDE SEQUENCE [LARGE SCALE GENOMIC DNA]</scope>
    <source>
        <strain evidence="5 6">AGR01</strain>
    </source>
</reference>
<dbReference type="Proteomes" id="UP001280581">
    <property type="component" value="Unassembled WGS sequence"/>
</dbReference>
<protein>
    <recommendedName>
        <fullName evidence="7">Glycosyltransferase family 25 protein</fullName>
    </recommendedName>
</protein>
<keyword evidence="2" id="KW-0328">Glycosyltransferase</keyword>
<dbReference type="PANTHER" id="PTHR10730">
    <property type="entry name" value="PROCOLLAGEN-LYSINE,2-OXOGLUTARATE 5-DIOXYGENASE/GLYCOSYLTRANSFERASE 25 FAMILY MEMBER"/>
    <property type="match status" value="1"/>
</dbReference>
<dbReference type="AlphaFoldDB" id="A0AAN6RC52"/>
<accession>A0AAN6RC52</accession>
<gene>
    <name evidence="5" type="ORF">GRF29_213g990299</name>
</gene>
<evidence type="ECO:0000256" key="1">
    <source>
        <dbReference type="ARBA" id="ARBA00006721"/>
    </source>
</evidence>
<dbReference type="InterPro" id="IPR050757">
    <property type="entry name" value="Collagen_mod_GT25"/>
</dbReference>
<comment type="caution">
    <text evidence="5">The sequence shown here is derived from an EMBL/GenBank/DDBJ whole genome shotgun (WGS) entry which is preliminary data.</text>
</comment>
<dbReference type="EMBL" id="WVTA01000017">
    <property type="protein sequence ID" value="KAK3201082.1"/>
    <property type="molecule type" value="Genomic_DNA"/>
</dbReference>
<dbReference type="GO" id="GO:0016740">
    <property type="term" value="F:transferase activity"/>
    <property type="evidence" value="ECO:0007669"/>
    <property type="project" value="UniProtKB-KW"/>
</dbReference>
<proteinExistence type="inferred from homology"/>
<organism evidence="5 6">
    <name type="scientific">Pseudopithomyces chartarum</name>
    <dbReference type="NCBI Taxonomy" id="1892770"/>
    <lineage>
        <taxon>Eukaryota</taxon>
        <taxon>Fungi</taxon>
        <taxon>Dikarya</taxon>
        <taxon>Ascomycota</taxon>
        <taxon>Pezizomycotina</taxon>
        <taxon>Dothideomycetes</taxon>
        <taxon>Pleosporomycetidae</taxon>
        <taxon>Pleosporales</taxon>
        <taxon>Massarineae</taxon>
        <taxon>Didymosphaeriaceae</taxon>
        <taxon>Pseudopithomyces</taxon>
    </lineage>
</organism>
<evidence type="ECO:0000256" key="4">
    <source>
        <dbReference type="SAM" id="Phobius"/>
    </source>
</evidence>
<keyword evidence="6" id="KW-1185">Reference proteome</keyword>
<feature type="transmembrane region" description="Helical" evidence="4">
    <location>
        <begin position="6"/>
        <end position="26"/>
    </location>
</feature>
<keyword evidence="4" id="KW-0472">Membrane</keyword>
<name>A0AAN6RC52_9PLEO</name>
<evidence type="ECO:0000256" key="2">
    <source>
        <dbReference type="ARBA" id="ARBA00022676"/>
    </source>
</evidence>
<evidence type="ECO:0000313" key="6">
    <source>
        <dbReference type="Proteomes" id="UP001280581"/>
    </source>
</evidence>
<keyword evidence="4" id="KW-1133">Transmembrane helix</keyword>
<evidence type="ECO:0008006" key="7">
    <source>
        <dbReference type="Google" id="ProtNLM"/>
    </source>
</evidence>
<comment type="similarity">
    <text evidence="1">Belongs to the glycosyltransferase 25 family.</text>
</comment>
<dbReference type="PANTHER" id="PTHR10730:SF53">
    <property type="entry name" value="GLYCOSYLTRANSFERASE 25 FAMILY MEMBER"/>
    <property type="match status" value="1"/>
</dbReference>
<keyword evidence="3" id="KW-0808">Transferase</keyword>
<evidence type="ECO:0000313" key="5">
    <source>
        <dbReference type="EMBL" id="KAK3201082.1"/>
    </source>
</evidence>
<keyword evidence="4" id="KW-0812">Transmembrane</keyword>
<evidence type="ECO:0000256" key="3">
    <source>
        <dbReference type="ARBA" id="ARBA00022679"/>
    </source>
</evidence>